<accession>A0A2A5T3G1</accession>
<dbReference type="Proteomes" id="UP000219020">
    <property type="component" value="Unassembled WGS sequence"/>
</dbReference>
<protein>
    <submittedName>
        <fullName evidence="1">Uncharacterized protein</fullName>
    </submittedName>
</protein>
<dbReference type="AlphaFoldDB" id="A0A2A5T3G1"/>
<gene>
    <name evidence="1" type="ORF">BTN49_1655</name>
</gene>
<organism evidence="1 2">
    <name type="scientific">Candidatus Enterovibrio escicola</name>
    <dbReference type="NCBI Taxonomy" id="1927127"/>
    <lineage>
        <taxon>Bacteria</taxon>
        <taxon>Pseudomonadati</taxon>
        <taxon>Pseudomonadota</taxon>
        <taxon>Gammaproteobacteria</taxon>
        <taxon>Vibrionales</taxon>
        <taxon>Vibrionaceae</taxon>
        <taxon>Enterovibrio</taxon>
    </lineage>
</organism>
<comment type="caution">
    <text evidence="1">The sequence shown here is derived from an EMBL/GenBank/DDBJ whole genome shotgun (WGS) entry which is preliminary data.</text>
</comment>
<evidence type="ECO:0000313" key="2">
    <source>
        <dbReference type="Proteomes" id="UP000219020"/>
    </source>
</evidence>
<keyword evidence="2" id="KW-1185">Reference proteome</keyword>
<proteinExistence type="predicted"/>
<reference evidence="2" key="1">
    <citation type="submission" date="2017-04" db="EMBL/GenBank/DDBJ databases">
        <title>Genome evolution of the luminous symbionts of deep sea anglerfish.</title>
        <authorList>
            <person name="Hendry T.A."/>
        </authorList>
    </citation>
    <scope>NUCLEOTIDE SEQUENCE [LARGE SCALE GENOMIC DNA]</scope>
</reference>
<name>A0A2A5T3G1_9GAMM</name>
<sequence>MTHDRYVFPKKAENEGGILYPNDPKIHFPSKIDWFYHKNIVL</sequence>
<evidence type="ECO:0000313" key="1">
    <source>
        <dbReference type="EMBL" id="PCS22697.1"/>
    </source>
</evidence>
<dbReference type="EMBL" id="NBYY01000015">
    <property type="protein sequence ID" value="PCS22697.1"/>
    <property type="molecule type" value="Genomic_DNA"/>
</dbReference>